<dbReference type="GO" id="GO:0072655">
    <property type="term" value="P:establishment of protein localization to mitochondrion"/>
    <property type="evidence" value="ECO:0007669"/>
    <property type="project" value="UniProtKB-ARBA"/>
</dbReference>
<sequence>MKWNILALFTVLLTVVTCEIDYYGVLGVSKQASEKEIKSAYRNLSKKYHPDKNPGNEEAHQKFIEIGEAYEVLSDDEKRGVYDRYGADGLKNGGQGGRGGGGGGGFDPFGDFFGFGRHQQQQQRNQKPRGSDTEVAVDVSLKDFYLGETFQFTVEMQNLCGTCSGTGSKDNKTHTCSTCNGSGVRIVKRQLAPGMFQQIQTTCDQCHGKGKTIQHKCSTCNGQGVVRGKRQYDIFVEPGTSRDHVHVLSGESNHSPDHVSGDLKILVRESGKESYGYRRRGDNLYRTEALTLKEAVAGGWRRELMFFDDENITISRPSGKSVMSGEIEVIKGRGMPRPDHHAEEFGDLVIDYVVVMPGGVSNKAKYLRDEL</sequence>
<dbReference type="CDD" id="cd06257">
    <property type="entry name" value="DnaJ"/>
    <property type="match status" value="1"/>
</dbReference>
<organism evidence="10 11">
    <name type="scientific">Cyberlindnera jadinii (strain ATCC 18201 / CBS 1600 / BCRC 20928 / JCM 3617 / NBRC 0987 / NRRL Y-1542)</name>
    <name type="common">Torula yeast</name>
    <name type="synonym">Candida utilis</name>
    <dbReference type="NCBI Taxonomy" id="983966"/>
    <lineage>
        <taxon>Eukaryota</taxon>
        <taxon>Fungi</taxon>
        <taxon>Dikarya</taxon>
        <taxon>Ascomycota</taxon>
        <taxon>Saccharomycotina</taxon>
        <taxon>Saccharomycetes</taxon>
        <taxon>Phaffomycetales</taxon>
        <taxon>Phaffomycetaceae</taxon>
        <taxon>Cyberlindnera</taxon>
    </lineage>
</organism>
<keyword evidence="1 6" id="KW-0479">Metal-binding</keyword>
<dbReference type="PRINTS" id="PR00625">
    <property type="entry name" value="JDOMAIN"/>
</dbReference>
<feature type="signal peptide" evidence="7">
    <location>
        <begin position="1"/>
        <end position="18"/>
    </location>
</feature>
<dbReference type="CDD" id="cd10747">
    <property type="entry name" value="DnaJ_C"/>
    <property type="match status" value="1"/>
</dbReference>
<protein>
    <submittedName>
        <fullName evidence="10">SCJ1 protein</fullName>
    </submittedName>
</protein>
<dbReference type="PANTHER" id="PTHR43888">
    <property type="entry name" value="DNAJ-LIKE-2, ISOFORM A-RELATED"/>
    <property type="match status" value="1"/>
</dbReference>
<dbReference type="InterPro" id="IPR036869">
    <property type="entry name" value="J_dom_sf"/>
</dbReference>
<dbReference type="Gene3D" id="2.60.260.20">
    <property type="entry name" value="Urease metallochaperone UreE, N-terminal domain"/>
    <property type="match status" value="2"/>
</dbReference>
<dbReference type="GO" id="GO:0030544">
    <property type="term" value="F:Hsp70 protein binding"/>
    <property type="evidence" value="ECO:0007669"/>
    <property type="project" value="InterPro"/>
</dbReference>
<dbReference type="FunFam" id="2.10.230.10:FF:000001">
    <property type="entry name" value="DnaJ subfamily A member 2"/>
    <property type="match status" value="1"/>
</dbReference>
<dbReference type="CDD" id="cd10719">
    <property type="entry name" value="DnaJ_zf"/>
    <property type="match status" value="1"/>
</dbReference>
<proteinExistence type="inferred from homology"/>
<dbReference type="GO" id="GO:0005524">
    <property type="term" value="F:ATP binding"/>
    <property type="evidence" value="ECO:0007669"/>
    <property type="project" value="InterPro"/>
</dbReference>
<feature type="domain" description="J" evidence="8">
    <location>
        <begin position="21"/>
        <end position="86"/>
    </location>
</feature>
<dbReference type="InterPro" id="IPR008971">
    <property type="entry name" value="HSP40/DnaJ_pept-bd"/>
</dbReference>
<dbReference type="InterPro" id="IPR044713">
    <property type="entry name" value="DNJA1/2-like"/>
</dbReference>
<dbReference type="GO" id="GO:0009408">
    <property type="term" value="P:response to heat"/>
    <property type="evidence" value="ECO:0007669"/>
    <property type="project" value="InterPro"/>
</dbReference>
<accession>A0A0H5BZJ1</accession>
<dbReference type="SUPFAM" id="SSF49493">
    <property type="entry name" value="HSP40/DnaJ peptide-binding domain"/>
    <property type="match status" value="2"/>
</dbReference>
<evidence type="ECO:0000259" key="8">
    <source>
        <dbReference type="PROSITE" id="PS50076"/>
    </source>
</evidence>
<dbReference type="Pfam" id="PF00226">
    <property type="entry name" value="DnaJ"/>
    <property type="match status" value="1"/>
</dbReference>
<dbReference type="InterPro" id="IPR001623">
    <property type="entry name" value="DnaJ_domain"/>
</dbReference>
<dbReference type="InterPro" id="IPR001305">
    <property type="entry name" value="HSP_DnaJ_Cys-rich_dom"/>
</dbReference>
<dbReference type="Gene3D" id="2.10.230.10">
    <property type="entry name" value="Heat shock protein DnaJ, cysteine-rich domain"/>
    <property type="match status" value="1"/>
</dbReference>
<evidence type="ECO:0000256" key="2">
    <source>
        <dbReference type="ARBA" id="ARBA00022737"/>
    </source>
</evidence>
<dbReference type="AlphaFoldDB" id="A0A0H5BZJ1"/>
<feature type="domain" description="CR-type" evidence="9">
    <location>
        <begin position="147"/>
        <end position="229"/>
    </location>
</feature>
<evidence type="ECO:0000256" key="4">
    <source>
        <dbReference type="ARBA" id="ARBA00022833"/>
    </source>
</evidence>
<dbReference type="InterPro" id="IPR002939">
    <property type="entry name" value="DnaJ_C"/>
</dbReference>
<dbReference type="PROSITE" id="PS50076">
    <property type="entry name" value="DNAJ_2"/>
    <property type="match status" value="1"/>
</dbReference>
<dbReference type="SMART" id="SM00271">
    <property type="entry name" value="DnaJ"/>
    <property type="match status" value="1"/>
</dbReference>
<dbReference type="Proteomes" id="UP000038830">
    <property type="component" value="Unassembled WGS sequence"/>
</dbReference>
<evidence type="ECO:0000256" key="6">
    <source>
        <dbReference type="PROSITE-ProRule" id="PRU00546"/>
    </source>
</evidence>
<dbReference type="GO" id="GO:0008270">
    <property type="term" value="F:zinc ion binding"/>
    <property type="evidence" value="ECO:0007669"/>
    <property type="project" value="UniProtKB-KW"/>
</dbReference>
<keyword evidence="3 6" id="KW-0863">Zinc-finger</keyword>
<keyword evidence="5" id="KW-0143">Chaperone</keyword>
<gene>
    <name evidence="10" type="primary">SCJ1</name>
    <name evidence="10" type="ORF">BN1211_0505</name>
</gene>
<dbReference type="InterPro" id="IPR018253">
    <property type="entry name" value="DnaJ_domain_CS"/>
</dbReference>
<evidence type="ECO:0000313" key="10">
    <source>
        <dbReference type="EMBL" id="CEP20602.1"/>
    </source>
</evidence>
<dbReference type="Pfam" id="PF00684">
    <property type="entry name" value="DnaJ_CXXCXGXG"/>
    <property type="match status" value="1"/>
</dbReference>
<dbReference type="GO" id="GO:0051082">
    <property type="term" value="F:unfolded protein binding"/>
    <property type="evidence" value="ECO:0007669"/>
    <property type="project" value="InterPro"/>
</dbReference>
<evidence type="ECO:0000256" key="3">
    <source>
        <dbReference type="ARBA" id="ARBA00022771"/>
    </source>
</evidence>
<dbReference type="GO" id="GO:0006457">
    <property type="term" value="P:protein folding"/>
    <property type="evidence" value="ECO:0007669"/>
    <property type="project" value="InterPro"/>
</dbReference>
<dbReference type="GO" id="GO:0001671">
    <property type="term" value="F:ATPase activator activity"/>
    <property type="evidence" value="ECO:0007669"/>
    <property type="project" value="UniProtKB-ARBA"/>
</dbReference>
<keyword evidence="4 6" id="KW-0862">Zinc</keyword>
<dbReference type="HAMAP" id="MF_01152">
    <property type="entry name" value="DnaJ"/>
    <property type="match status" value="1"/>
</dbReference>
<dbReference type="PROSITE" id="PS51188">
    <property type="entry name" value="ZF_CR"/>
    <property type="match status" value="1"/>
</dbReference>
<dbReference type="SUPFAM" id="SSF57938">
    <property type="entry name" value="DnaJ/Hsp40 cysteine-rich domain"/>
    <property type="match status" value="1"/>
</dbReference>
<name>A0A0H5BZJ1_CYBJN</name>
<evidence type="ECO:0000256" key="5">
    <source>
        <dbReference type="ARBA" id="ARBA00023186"/>
    </source>
</evidence>
<feature type="chain" id="PRO_5005216401" evidence="7">
    <location>
        <begin position="19"/>
        <end position="371"/>
    </location>
</feature>
<evidence type="ECO:0000256" key="1">
    <source>
        <dbReference type="ARBA" id="ARBA00022723"/>
    </source>
</evidence>
<keyword evidence="2" id="KW-0677">Repeat</keyword>
<dbReference type="SUPFAM" id="SSF46565">
    <property type="entry name" value="Chaperone J-domain"/>
    <property type="match status" value="1"/>
</dbReference>
<evidence type="ECO:0000313" key="11">
    <source>
        <dbReference type="Proteomes" id="UP000038830"/>
    </source>
</evidence>
<evidence type="ECO:0000256" key="7">
    <source>
        <dbReference type="SAM" id="SignalP"/>
    </source>
</evidence>
<dbReference type="Pfam" id="PF01556">
    <property type="entry name" value="DnaJ_C"/>
    <property type="match status" value="1"/>
</dbReference>
<dbReference type="EMBL" id="CDQK01000001">
    <property type="protein sequence ID" value="CEP20602.1"/>
    <property type="molecule type" value="Genomic_DNA"/>
</dbReference>
<dbReference type="Gene3D" id="1.10.287.110">
    <property type="entry name" value="DnaJ domain"/>
    <property type="match status" value="1"/>
</dbReference>
<evidence type="ECO:0000259" key="9">
    <source>
        <dbReference type="PROSITE" id="PS51188"/>
    </source>
</evidence>
<reference evidence="11" key="1">
    <citation type="journal article" date="2015" name="J. Biotechnol.">
        <title>The structure of the Cyberlindnera jadinii genome and its relation to Candida utilis analyzed by the occurrence of single nucleotide polymorphisms.</title>
        <authorList>
            <person name="Rupp O."/>
            <person name="Brinkrolf K."/>
            <person name="Buerth C."/>
            <person name="Kunigo M."/>
            <person name="Schneider J."/>
            <person name="Jaenicke S."/>
            <person name="Goesmann A."/>
            <person name="Puehler A."/>
            <person name="Jaeger K.-E."/>
            <person name="Ernst J.F."/>
        </authorList>
    </citation>
    <scope>NUCLEOTIDE SEQUENCE [LARGE SCALE GENOMIC DNA]</scope>
    <source>
        <strain evidence="11">ATCC 18201 / CBS 1600 / BCRC 20928 / JCM 3617 / NBRC 0987 / NRRL Y-1542</strain>
    </source>
</reference>
<feature type="zinc finger region" description="CR-type" evidence="6">
    <location>
        <begin position="147"/>
        <end position="229"/>
    </location>
</feature>
<dbReference type="PROSITE" id="PS00636">
    <property type="entry name" value="DNAJ_1"/>
    <property type="match status" value="1"/>
</dbReference>
<dbReference type="InterPro" id="IPR036410">
    <property type="entry name" value="HSP_DnaJ_Cys-rich_dom_sf"/>
</dbReference>
<dbReference type="InterPro" id="IPR012724">
    <property type="entry name" value="DnaJ"/>
</dbReference>
<keyword evidence="7" id="KW-0732">Signal</keyword>